<dbReference type="RefSeq" id="WP_067550470.1">
    <property type="nucleotide sequence ID" value="NZ_CP012836.1"/>
</dbReference>
<dbReference type="PRINTS" id="PR00110">
    <property type="entry name" value="ALPHAAMYLASE"/>
</dbReference>
<dbReference type="InterPro" id="IPR017853">
    <property type="entry name" value="GH"/>
</dbReference>
<dbReference type="EMBL" id="CP012836">
    <property type="protein sequence ID" value="AMQ57252.1"/>
    <property type="molecule type" value="Genomic_DNA"/>
</dbReference>
<reference evidence="7 8" key="2">
    <citation type="journal article" date="2016" name="Genome Announc.">
        <title>Complete Genome Sequence of Algoriphagus sp. Strain M8-2, Isolated from a Brackish Lake.</title>
        <authorList>
            <person name="Muraguchi Y."/>
            <person name="Kushimoto K."/>
            <person name="Ohtsubo Y."/>
            <person name="Suzuki T."/>
            <person name="Dohra H."/>
            <person name="Kimbara K."/>
            <person name="Shintani M."/>
        </authorList>
    </citation>
    <scope>NUCLEOTIDE SEQUENCE [LARGE SCALE GENOMIC DNA]</scope>
    <source>
        <strain evidence="7 8">M8-2</strain>
    </source>
</reference>
<dbReference type="InterPro" id="IPR045857">
    <property type="entry name" value="O16G_dom_2"/>
</dbReference>
<feature type="domain" description="Glycosyl hydrolase family 13 catalytic" evidence="6">
    <location>
        <begin position="39"/>
        <end position="434"/>
    </location>
</feature>
<dbReference type="GO" id="GO:0043169">
    <property type="term" value="F:cation binding"/>
    <property type="evidence" value="ECO:0007669"/>
    <property type="project" value="InterPro"/>
</dbReference>
<dbReference type="STRING" id="1727163.AO498_12460"/>
<dbReference type="GO" id="GO:0004556">
    <property type="term" value="F:alpha-amylase activity"/>
    <property type="evidence" value="ECO:0007669"/>
    <property type="project" value="UniProtKB-UniRule"/>
</dbReference>
<evidence type="ECO:0000259" key="6">
    <source>
        <dbReference type="SMART" id="SM00642"/>
    </source>
</evidence>
<dbReference type="AlphaFoldDB" id="A0A142EQ47"/>
<dbReference type="OrthoDB" id="9806009at2"/>
<dbReference type="SMART" id="SM00642">
    <property type="entry name" value="Aamy"/>
    <property type="match status" value="1"/>
</dbReference>
<dbReference type="InterPro" id="IPR006047">
    <property type="entry name" value="GH13_cat_dom"/>
</dbReference>
<dbReference type="InterPro" id="IPR006046">
    <property type="entry name" value="Alpha_amylase"/>
</dbReference>
<dbReference type="SUPFAM" id="SSF51445">
    <property type="entry name" value="(Trans)glycosidases"/>
    <property type="match status" value="1"/>
</dbReference>
<comment type="catalytic activity">
    <reaction evidence="5">
        <text>Endohydrolysis of (1-&gt;4)-alpha-D-glucosidic linkages in polysaccharides containing three or more (1-&gt;4)-alpha-linked D-glucose units.</text>
        <dbReference type="EC" id="3.2.1.1"/>
    </reaction>
</comment>
<reference evidence="8" key="1">
    <citation type="submission" date="2015-09" db="EMBL/GenBank/DDBJ databases">
        <title>Complete sequence of Algoriphagus sp. M8-2.</title>
        <authorList>
            <person name="Shintani M."/>
        </authorList>
    </citation>
    <scope>NUCLEOTIDE SEQUENCE [LARGE SCALE GENOMIC DNA]</scope>
    <source>
        <strain evidence="8">M8-2</strain>
    </source>
</reference>
<dbReference type="Proteomes" id="UP000073816">
    <property type="component" value="Chromosome"/>
</dbReference>
<dbReference type="Gene3D" id="3.90.400.10">
    <property type="entry name" value="Oligo-1,6-glucosidase, Domain 2"/>
    <property type="match status" value="1"/>
</dbReference>
<evidence type="ECO:0000256" key="2">
    <source>
        <dbReference type="ARBA" id="ARBA00022801"/>
    </source>
</evidence>
<dbReference type="KEGG" id="alm:AO498_12460"/>
<dbReference type="Pfam" id="PF23915">
    <property type="entry name" value="SusG_C"/>
    <property type="match status" value="1"/>
</dbReference>
<name>A0A142EQ47_9BACT</name>
<proteinExistence type="inferred from homology"/>
<dbReference type="EC" id="3.2.1.1" evidence="5"/>
<evidence type="ECO:0000256" key="4">
    <source>
        <dbReference type="RuleBase" id="RU003615"/>
    </source>
</evidence>
<dbReference type="CDD" id="cd11316">
    <property type="entry name" value="AmyAc_bac2_AmyA"/>
    <property type="match status" value="1"/>
</dbReference>
<evidence type="ECO:0000256" key="5">
    <source>
        <dbReference type="RuleBase" id="RU361134"/>
    </source>
</evidence>
<evidence type="ECO:0000256" key="3">
    <source>
        <dbReference type="ARBA" id="ARBA00023295"/>
    </source>
</evidence>
<dbReference type="InterPro" id="IPR013780">
    <property type="entry name" value="Glyco_hydro_b"/>
</dbReference>
<protein>
    <recommendedName>
        <fullName evidence="5">Alpha-amylase</fullName>
        <ecNumber evidence="5">3.2.1.1</ecNumber>
    </recommendedName>
</protein>
<keyword evidence="2 5" id="KW-0378">Hydrolase</keyword>
<comment type="similarity">
    <text evidence="1 4">Belongs to the glycosyl hydrolase 13 family.</text>
</comment>
<evidence type="ECO:0000313" key="7">
    <source>
        <dbReference type="EMBL" id="AMQ57252.1"/>
    </source>
</evidence>
<evidence type="ECO:0000313" key="8">
    <source>
        <dbReference type="Proteomes" id="UP000073816"/>
    </source>
</evidence>
<dbReference type="PANTHER" id="PTHR10357">
    <property type="entry name" value="ALPHA-AMYLASE FAMILY MEMBER"/>
    <property type="match status" value="1"/>
</dbReference>
<gene>
    <name evidence="7" type="ORF">AO498_12460</name>
</gene>
<dbReference type="PANTHER" id="PTHR10357:SF179">
    <property type="entry name" value="NEUTRAL AND BASIC AMINO ACID TRANSPORT PROTEIN RBAT"/>
    <property type="match status" value="1"/>
</dbReference>
<organism evidence="7 8">
    <name type="scientific">Algoriphagus sanaruensis</name>
    <dbReference type="NCBI Taxonomy" id="1727163"/>
    <lineage>
        <taxon>Bacteria</taxon>
        <taxon>Pseudomonadati</taxon>
        <taxon>Bacteroidota</taxon>
        <taxon>Cytophagia</taxon>
        <taxon>Cytophagales</taxon>
        <taxon>Cyclobacteriaceae</taxon>
        <taxon>Algoriphagus</taxon>
    </lineage>
</organism>
<dbReference type="PATRIC" id="fig|1727163.4.peg.2606"/>
<dbReference type="Gene3D" id="3.20.20.80">
    <property type="entry name" value="Glycosidases"/>
    <property type="match status" value="1"/>
</dbReference>
<evidence type="ECO:0000256" key="1">
    <source>
        <dbReference type="ARBA" id="ARBA00008061"/>
    </source>
</evidence>
<dbReference type="SUPFAM" id="SSF51011">
    <property type="entry name" value="Glycosyl hydrolase domain"/>
    <property type="match status" value="1"/>
</dbReference>
<dbReference type="GO" id="GO:0009313">
    <property type="term" value="P:oligosaccharide catabolic process"/>
    <property type="evidence" value="ECO:0007669"/>
    <property type="project" value="TreeGrafter"/>
</dbReference>
<dbReference type="PROSITE" id="PS51257">
    <property type="entry name" value="PROKAR_LIPOPROTEIN"/>
    <property type="match status" value="1"/>
</dbReference>
<dbReference type="InterPro" id="IPR056300">
    <property type="entry name" value="SusG-like_C"/>
</dbReference>
<dbReference type="Pfam" id="PF00128">
    <property type="entry name" value="Alpha-amylase"/>
    <property type="match status" value="1"/>
</dbReference>
<accession>A0A142EQ47</accession>
<keyword evidence="3 5" id="KW-0326">Glycosidase</keyword>
<keyword evidence="5" id="KW-0119">Carbohydrate metabolism</keyword>
<keyword evidence="8" id="KW-1185">Reference proteome</keyword>
<dbReference type="Gene3D" id="2.60.40.1180">
    <property type="entry name" value="Golgi alpha-mannosidase II"/>
    <property type="match status" value="1"/>
</dbReference>
<sequence>MNKTLITTTLTALTILASCQSEKQPEVKNYWPQAGITYEIFVQSFNDSNGDGIGDFNGVTQKLDYIKELGANAIWFMPIMPSPTYHKYDVTDYKAVHPDYGTMDDFKNLLAEAHKRDIKIVIDMIINHTSTEHPWFQASKSGRDSEYRDYYVWAQKDTIADFLNKKVITLDSDNIQQWHDPGIGEDFYYGFFWGGMPDLNFDNPKVREEIYDIGKFWLEEVGVDGFRLDAAKHIFPDDRPLDNHEFWKEFRSKMVAIKPDVYLVGEVYDKKEIVAPYLPGLPALFNFDFHYTLIESLNSGNGQLLLQKQKEVLEFYQGITSEFTDAIFSSNHDQPRLLNDLNEDVAKYKQASAILLTMPGAPYLYYGEEIGMLGLKPDEHIREPFLWDIKEKDTGRATWIEPKYSTDETVGSVEIQRNIRDSFFNHYKELIRLRNSHPALAIGSLEILELEYPESIMAYGRKTDGQEVLVIHNVGAESMELNIPSEFDDVLYKLGTVEKNKESVTLGKNSTILLIK</sequence>